<comment type="caution">
    <text evidence="2">Lacks conserved residue(s) required for the propagation of feature annotation.</text>
</comment>
<dbReference type="CDD" id="cd00041">
    <property type="entry name" value="CUB"/>
    <property type="match status" value="2"/>
</dbReference>
<dbReference type="SUPFAM" id="SSF49854">
    <property type="entry name" value="Spermadhesin, CUB domain"/>
    <property type="match status" value="3"/>
</dbReference>
<evidence type="ECO:0000256" key="1">
    <source>
        <dbReference type="ARBA" id="ARBA00023157"/>
    </source>
</evidence>
<evidence type="ECO:0000313" key="5">
    <source>
        <dbReference type="Proteomes" id="UP000504635"/>
    </source>
</evidence>
<sequence>MRISGRARRFSLSRSIFTGDVRKISFSVSFRSNMTEHTFLVLLLFSVFCQINCIQEKTSSCGKIFLEEEFEISSDNYPDPYPPDSECFYLLKGNNCTANFAIRFLDFDLKDSKGCTEERLEIGHQAALCGARNGSKSYIAEENALRLKFISDKQPGNKGFKLLIKRIDSCAENVTETEKRDRSDIDPTTESVEENPRNAVTFPQPTYLPPPPETCCENNVFSAKKIFLLSPGFPYSISKPHDCIYVIEKVNNNVCRLRIDVHFFSLGRPTQNSCSDGYIEIDGKFICGCNREVKLIANFREEKKKFIRFFNTETVTGEMTGFVLEIAQDECPKRYTPEEAPISEKVAKKFRFYNDQYNRVSWPDQSNINQLKLVNERVDRINSDKNQDDIYRYVYFFAPEEENISVNQVQDKEETNYIEISSINTLLTDFYNYQQCLTWNKNQLNILMRRFGNALYNMCTIRTSSSNEHSKCTVLNSLSGYINSPGYPLSYFGNQNLCYRFYFSPGYCTLNLVFNDFEVESSYDCQKDYLTIENNRYCGDYLKRKTVTISARGRPYQDITFTSDSNYCGKGFSAQYQQVSCHQSGQDVGCRPPTGGPDARTGANCGRVIRENTFVIGNIPRGRNCYYEVRKFSQDVCKIELYFEHFNLPCNFESFTINGRNYCGELTGRTIIVDALDYNVIVYQNYVNTLIQTSQFLVRGRQITEYCNPDLPPPVRVQTHRVSNSFSDICDSLKRASSSRDLPKQICDYLSKYHGAESCTFSKAAIIDRSPGSNATKILLSNQEQGGVTEIECTNL</sequence>
<evidence type="ECO:0000256" key="3">
    <source>
        <dbReference type="SAM" id="MobiDB-lite"/>
    </source>
</evidence>
<dbReference type="InterPro" id="IPR035914">
    <property type="entry name" value="Sperma_CUB_dom_sf"/>
</dbReference>
<reference evidence="6" key="1">
    <citation type="submission" date="2025-08" db="UniProtKB">
        <authorList>
            <consortium name="RefSeq"/>
        </authorList>
    </citation>
    <scope>IDENTIFICATION</scope>
    <source>
        <tissue evidence="6">Gonads</tissue>
    </source>
</reference>
<dbReference type="InParanoid" id="A0A6J2YYF9"/>
<gene>
    <name evidence="6" type="primary">LOC115891521</name>
</gene>
<feature type="disulfide bond" evidence="2">
    <location>
        <begin position="216"/>
        <end position="243"/>
    </location>
</feature>
<dbReference type="InterPro" id="IPR000859">
    <property type="entry name" value="CUB_dom"/>
</dbReference>
<feature type="compositionally biased region" description="Basic and acidic residues" evidence="3">
    <location>
        <begin position="176"/>
        <end position="185"/>
    </location>
</feature>
<dbReference type="Proteomes" id="UP000504635">
    <property type="component" value="Unplaced"/>
</dbReference>
<evidence type="ECO:0000259" key="4">
    <source>
        <dbReference type="PROSITE" id="PS01180"/>
    </source>
</evidence>
<keyword evidence="1 2" id="KW-1015">Disulfide bond</keyword>
<feature type="domain" description="CUB" evidence="4">
    <location>
        <begin position="459"/>
        <end position="579"/>
    </location>
</feature>
<dbReference type="GO" id="GO:0005615">
    <property type="term" value="C:extracellular space"/>
    <property type="evidence" value="ECO:0007669"/>
    <property type="project" value="TreeGrafter"/>
</dbReference>
<dbReference type="GO" id="GO:0004252">
    <property type="term" value="F:serine-type endopeptidase activity"/>
    <property type="evidence" value="ECO:0007669"/>
    <property type="project" value="TreeGrafter"/>
</dbReference>
<evidence type="ECO:0000313" key="6">
    <source>
        <dbReference type="RefSeq" id="XP_030767860.1"/>
    </source>
</evidence>
<feature type="region of interest" description="Disordered" evidence="3">
    <location>
        <begin position="175"/>
        <end position="204"/>
    </location>
</feature>
<dbReference type="PROSITE" id="PS01180">
    <property type="entry name" value="CUB"/>
    <property type="match status" value="3"/>
</dbReference>
<dbReference type="RefSeq" id="XP_030767860.1">
    <property type="nucleotide sequence ID" value="XM_030912000.1"/>
</dbReference>
<feature type="domain" description="CUB" evidence="4">
    <location>
        <begin position="61"/>
        <end position="167"/>
    </location>
</feature>
<evidence type="ECO:0000256" key="2">
    <source>
        <dbReference type="PROSITE-ProRule" id="PRU00059"/>
    </source>
</evidence>
<dbReference type="Pfam" id="PF00431">
    <property type="entry name" value="CUB"/>
    <property type="match status" value="2"/>
</dbReference>
<feature type="domain" description="CUB" evidence="4">
    <location>
        <begin position="216"/>
        <end position="281"/>
    </location>
</feature>
<dbReference type="Gene3D" id="2.60.120.290">
    <property type="entry name" value="Spermadhesin, CUB domain"/>
    <property type="match status" value="3"/>
</dbReference>
<accession>A0A6J2YYF9</accession>
<protein>
    <submittedName>
        <fullName evidence="6">Uncharacterized protein LOC115891521</fullName>
    </submittedName>
</protein>
<dbReference type="GeneID" id="115891521"/>
<keyword evidence="5" id="KW-1185">Reference proteome</keyword>
<proteinExistence type="predicted"/>
<dbReference type="AlphaFoldDB" id="A0A6J2YYF9"/>
<dbReference type="PANTHER" id="PTHR24255">
    <property type="entry name" value="COMPLEMENT COMPONENT 1, S SUBCOMPONENT-RELATED"/>
    <property type="match status" value="1"/>
</dbReference>
<name>A0A6J2YYF9_SITOR</name>
<dbReference type="OrthoDB" id="6369184at2759"/>
<organism evidence="5 6">
    <name type="scientific">Sitophilus oryzae</name>
    <name type="common">Rice weevil</name>
    <name type="synonym">Curculio oryzae</name>
    <dbReference type="NCBI Taxonomy" id="7048"/>
    <lineage>
        <taxon>Eukaryota</taxon>
        <taxon>Metazoa</taxon>
        <taxon>Ecdysozoa</taxon>
        <taxon>Arthropoda</taxon>
        <taxon>Hexapoda</taxon>
        <taxon>Insecta</taxon>
        <taxon>Pterygota</taxon>
        <taxon>Neoptera</taxon>
        <taxon>Endopterygota</taxon>
        <taxon>Coleoptera</taxon>
        <taxon>Polyphaga</taxon>
        <taxon>Cucujiformia</taxon>
        <taxon>Curculionidae</taxon>
        <taxon>Dryophthorinae</taxon>
        <taxon>Sitophilus</taxon>
    </lineage>
</organism>
<dbReference type="SMART" id="SM00042">
    <property type="entry name" value="CUB"/>
    <property type="match status" value="2"/>
</dbReference>
<dbReference type="PANTHER" id="PTHR24255:SF31">
    <property type="entry name" value="CUBILIN-LIKE PROTEIN"/>
    <property type="match status" value="1"/>
</dbReference>
<dbReference type="KEGG" id="soy:115891521"/>